<dbReference type="AlphaFoldDB" id="A0A4P6XMG0"/>
<dbReference type="SUPFAM" id="SSF47954">
    <property type="entry name" value="Cyclin-like"/>
    <property type="match status" value="1"/>
</dbReference>
<dbReference type="PANTHER" id="PTHR15615:SF36">
    <property type="entry name" value="PHO85 CYCLIN-5"/>
    <property type="match status" value="1"/>
</dbReference>
<feature type="domain" description="Cyclin N-terminal" evidence="2">
    <location>
        <begin position="79"/>
        <end position="179"/>
    </location>
</feature>
<dbReference type="GO" id="GO:0000307">
    <property type="term" value="C:cyclin-dependent protein kinase holoenzyme complex"/>
    <property type="evidence" value="ECO:0007669"/>
    <property type="project" value="UniProtKB-ARBA"/>
</dbReference>
<dbReference type="STRING" id="2163413.A0A4P6XMG0"/>
<feature type="region of interest" description="Disordered" evidence="1">
    <location>
        <begin position="1"/>
        <end position="35"/>
    </location>
</feature>
<dbReference type="Pfam" id="PF00134">
    <property type="entry name" value="Cyclin_N"/>
    <property type="match status" value="1"/>
</dbReference>
<sequence length="286" mass="33300">MYPSMSTPGSSASPKQLLDLPRVKEETPSTPTEHYSPNNLKYYNEHLSESQFNLILINCALRLLKLSYPKEQDFEEHKLRFFIVELVRRSKTTTQSLQICCYYLYKLINKNSHPVKLCPKKLFLGMLILASKFNQDHNYSFKTWLKICGCKQDDDSSSLNLKKLRESEAHCLSLLSYDLYINGKKYENWCNVLLIFGYEFISLHQVTLGVMTWCTKDENASKLCRWKKFLERMDDRSLNETKVHFKQYYANQIGTKVVTTPLPEVSLLFGKRSLAAESATNKRVCI</sequence>
<evidence type="ECO:0000259" key="2">
    <source>
        <dbReference type="Pfam" id="PF00134"/>
    </source>
</evidence>
<organism evidence="3 4">
    <name type="scientific">Metschnikowia aff. pulcherrima</name>
    <dbReference type="NCBI Taxonomy" id="2163413"/>
    <lineage>
        <taxon>Eukaryota</taxon>
        <taxon>Fungi</taxon>
        <taxon>Dikarya</taxon>
        <taxon>Ascomycota</taxon>
        <taxon>Saccharomycotina</taxon>
        <taxon>Pichiomycetes</taxon>
        <taxon>Metschnikowiaceae</taxon>
        <taxon>Metschnikowia</taxon>
    </lineage>
</organism>
<dbReference type="Gene3D" id="1.10.472.10">
    <property type="entry name" value="Cyclin-like"/>
    <property type="match status" value="1"/>
</dbReference>
<dbReference type="EMBL" id="CP034456">
    <property type="protein sequence ID" value="QBM86794.1"/>
    <property type="molecule type" value="Genomic_DNA"/>
</dbReference>
<feature type="compositionally biased region" description="Polar residues" evidence="1">
    <location>
        <begin position="1"/>
        <end position="14"/>
    </location>
</feature>
<dbReference type="InterPro" id="IPR013922">
    <property type="entry name" value="Cyclin_PHO80-like"/>
</dbReference>
<evidence type="ECO:0000313" key="3">
    <source>
        <dbReference type="EMBL" id="QBM86794.1"/>
    </source>
</evidence>
<gene>
    <name evidence="3" type="primary">MPUL0A14410</name>
    <name evidence="3" type="ORF">METSCH_A14410</name>
</gene>
<protein>
    <submittedName>
        <fullName evidence="3">Cyclin, N-terminal domain</fullName>
    </submittedName>
</protein>
<dbReference type="InterPro" id="IPR036915">
    <property type="entry name" value="Cyclin-like_sf"/>
</dbReference>
<dbReference type="PANTHER" id="PTHR15615">
    <property type="match status" value="1"/>
</dbReference>
<keyword evidence="4" id="KW-1185">Reference proteome</keyword>
<evidence type="ECO:0000313" key="4">
    <source>
        <dbReference type="Proteomes" id="UP000292447"/>
    </source>
</evidence>
<dbReference type="CDD" id="cd20557">
    <property type="entry name" value="CYCLIN_ScPCL1-like"/>
    <property type="match status" value="1"/>
</dbReference>
<accession>A0A4P6XMG0</accession>
<dbReference type="GO" id="GO:0016538">
    <property type="term" value="F:cyclin-dependent protein serine/threonine kinase regulator activity"/>
    <property type="evidence" value="ECO:0007669"/>
    <property type="project" value="TreeGrafter"/>
</dbReference>
<reference evidence="4" key="1">
    <citation type="submission" date="2019-03" db="EMBL/GenBank/DDBJ databases">
        <title>Snf2 controls pulcherriminic acid biosynthesis and connects pigmentation and antifungal activity of the yeast Metschnikowia pulcherrima.</title>
        <authorList>
            <person name="Gore-Lloyd D."/>
            <person name="Sumann I."/>
            <person name="Brachmann A.O."/>
            <person name="Schneeberger K."/>
            <person name="Ortiz-Merino R.A."/>
            <person name="Moreno-Beltran M."/>
            <person name="Schlaefli M."/>
            <person name="Kirner P."/>
            <person name="Santos Kron A."/>
            <person name="Wolfe K.H."/>
            <person name="Piel J."/>
            <person name="Ahrens C.H."/>
            <person name="Henk D."/>
            <person name="Freimoser F.M."/>
        </authorList>
    </citation>
    <scope>NUCLEOTIDE SEQUENCE [LARGE SCALE GENOMIC DNA]</scope>
    <source>
        <strain evidence="4">APC 1.2</strain>
    </source>
</reference>
<dbReference type="InterPro" id="IPR006671">
    <property type="entry name" value="Cyclin_N"/>
</dbReference>
<dbReference type="GO" id="GO:0005634">
    <property type="term" value="C:nucleus"/>
    <property type="evidence" value="ECO:0007669"/>
    <property type="project" value="TreeGrafter"/>
</dbReference>
<dbReference type="Proteomes" id="UP000292447">
    <property type="component" value="Chromosome I"/>
</dbReference>
<name>A0A4P6XMG0_9ASCO</name>
<evidence type="ECO:0000256" key="1">
    <source>
        <dbReference type="SAM" id="MobiDB-lite"/>
    </source>
</evidence>
<dbReference type="GO" id="GO:0019901">
    <property type="term" value="F:protein kinase binding"/>
    <property type="evidence" value="ECO:0007669"/>
    <property type="project" value="InterPro"/>
</dbReference>
<proteinExistence type="predicted"/>